<gene>
    <name evidence="1" type="ordered locus">Tpau_3899</name>
</gene>
<proteinExistence type="predicted"/>
<evidence type="ECO:0000313" key="2">
    <source>
        <dbReference type="Proteomes" id="UP000001213"/>
    </source>
</evidence>
<dbReference type="RefSeq" id="WP_013128467.1">
    <property type="nucleotide sequence ID" value="NC_014158.1"/>
</dbReference>
<evidence type="ECO:0000313" key="1">
    <source>
        <dbReference type="EMBL" id="ADG80471.1"/>
    </source>
</evidence>
<accession>D5UMJ7</accession>
<name>D5UMJ7_TSUPD</name>
<dbReference type="HOGENOM" id="CLU_173295_0_0_11"/>
<protein>
    <submittedName>
        <fullName evidence="1">Uncharacterized protein</fullName>
    </submittedName>
</protein>
<sequence>MAAVTGAAVAAFLGQGDEQTVALAEEHARIVTAQASAYTRGKGFVDGEPNDEIASVIVTAAARLAAHPEQIFTSVGNVNLRGSTGWTVTERIVLDRYREKAL</sequence>
<dbReference type="AlphaFoldDB" id="D5UMJ7"/>
<dbReference type="KEGG" id="tpr:Tpau_3899"/>
<keyword evidence="2" id="KW-1185">Reference proteome</keyword>
<dbReference type="eggNOG" id="ENOG502ZUAK">
    <property type="taxonomic scope" value="Bacteria"/>
</dbReference>
<dbReference type="STRING" id="521096.Tpau_3899"/>
<reference evidence="2" key="1">
    <citation type="submission" date="2010-03" db="EMBL/GenBank/DDBJ databases">
        <title>The complete chromosome of Tsukamurella paurometabola DSM 20162.</title>
        <authorList>
            <consortium name="US DOE Joint Genome Institute (JGI-PGF)"/>
            <person name="Lucas S."/>
            <person name="Copeland A."/>
            <person name="Lapidus A."/>
            <person name="Glavina del Rio T."/>
            <person name="Dalin E."/>
            <person name="Tice H."/>
            <person name="Bruce D."/>
            <person name="Goodwin L."/>
            <person name="Pitluck S."/>
            <person name="Kyrpides N."/>
            <person name="Mavromatis K."/>
            <person name="Ivanova N."/>
            <person name="Mikhailova N."/>
            <person name="Munk A.C."/>
            <person name="Brettin T."/>
            <person name="Detter J.C."/>
            <person name="Tapia R."/>
            <person name="Han C."/>
            <person name="Larimer F."/>
            <person name="Land M."/>
            <person name="Hauser L."/>
            <person name="Markowitz V."/>
            <person name="Cheng J.-F."/>
            <person name="Hugenholtz P."/>
            <person name="Woyke T."/>
            <person name="Wu D."/>
            <person name="Jando M."/>
            <person name="Brambilla E."/>
            <person name="Klenk H.-P."/>
            <person name="Eisen J.A."/>
        </authorList>
    </citation>
    <scope>NUCLEOTIDE SEQUENCE [LARGE SCALE GENOMIC DNA]</scope>
    <source>
        <strain evidence="2">ATCC 8368 / DSM 20162 / CCUG 35730 / CIP 100753 / JCM 10117 / KCTC 9821 / NBRC 16120 / NCIMB 702349 / NCTC 13040</strain>
    </source>
</reference>
<dbReference type="EMBL" id="CP001966">
    <property type="protein sequence ID" value="ADG80471.1"/>
    <property type="molecule type" value="Genomic_DNA"/>
</dbReference>
<organism evidence="1 2">
    <name type="scientific">Tsukamurella paurometabola (strain ATCC 8368 / DSM 20162 / CCUG 35730 / CIP 100753 / JCM 10117 / KCTC 9821 / NBRC 16120 / NCIMB 702349 / NCTC 13040)</name>
    <name type="common">Corynebacterium paurometabolum</name>
    <dbReference type="NCBI Taxonomy" id="521096"/>
    <lineage>
        <taxon>Bacteria</taxon>
        <taxon>Bacillati</taxon>
        <taxon>Actinomycetota</taxon>
        <taxon>Actinomycetes</taxon>
        <taxon>Mycobacteriales</taxon>
        <taxon>Tsukamurellaceae</taxon>
        <taxon>Tsukamurella</taxon>
    </lineage>
</organism>
<reference evidence="1 2" key="2">
    <citation type="journal article" date="2011" name="Stand. Genomic Sci.">
        <title>Complete genome sequence of Tsukamurella paurometabola type strain (no. 33).</title>
        <authorList>
            <person name="Munk A.C."/>
            <person name="Lapidus A."/>
            <person name="Lucas S."/>
            <person name="Nolan M."/>
            <person name="Tice H."/>
            <person name="Cheng J.F."/>
            <person name="Del Rio T.G."/>
            <person name="Goodwin L."/>
            <person name="Pitluck S."/>
            <person name="Liolios K."/>
            <person name="Huntemann M."/>
            <person name="Ivanova N."/>
            <person name="Mavromatis K."/>
            <person name="Mikhailova N."/>
            <person name="Pati A."/>
            <person name="Chen A."/>
            <person name="Palaniappan K."/>
            <person name="Tapia R."/>
            <person name="Han C."/>
            <person name="Land M."/>
            <person name="Hauser L."/>
            <person name="Chang Y.J."/>
            <person name="Jeffries C.D."/>
            <person name="Brettin T."/>
            <person name="Yasawong M."/>
            <person name="Brambilla E.M."/>
            <person name="Rohde M."/>
            <person name="Sikorski J."/>
            <person name="Goker M."/>
            <person name="Detter J.C."/>
            <person name="Woyke T."/>
            <person name="Bristow J."/>
            <person name="Eisen J.A."/>
            <person name="Markowitz V."/>
            <person name="Hugenholtz P."/>
            <person name="Kyrpides N.C."/>
            <person name="Klenk H.P."/>
        </authorList>
    </citation>
    <scope>NUCLEOTIDE SEQUENCE [LARGE SCALE GENOMIC DNA]</scope>
    <source>
        <strain evidence="2">ATCC 8368 / DSM 20162 / CCUG 35730 / CIP 100753 / JCM 10117 / KCTC 9821 / NBRC 16120 / NCIMB 702349 / NCTC 13040</strain>
    </source>
</reference>
<dbReference type="Proteomes" id="UP000001213">
    <property type="component" value="Chromosome"/>
</dbReference>